<dbReference type="InterPro" id="IPR050109">
    <property type="entry name" value="HTH-type_TetR-like_transc_reg"/>
</dbReference>
<dbReference type="SUPFAM" id="SSF48498">
    <property type="entry name" value="Tetracyclin repressor-like, C-terminal domain"/>
    <property type="match status" value="1"/>
</dbReference>
<accession>A0A171DQH4</accession>
<feature type="domain" description="HTH tetR-type" evidence="5">
    <location>
        <begin position="18"/>
        <end position="78"/>
    </location>
</feature>
<evidence type="ECO:0000313" key="6">
    <source>
        <dbReference type="EMBL" id="GAT71318.1"/>
    </source>
</evidence>
<keyword evidence="2 4" id="KW-0238">DNA-binding</keyword>
<gene>
    <name evidence="6" type="ORF">PS9374_07009</name>
</gene>
<dbReference type="InterPro" id="IPR011075">
    <property type="entry name" value="TetR_C"/>
</dbReference>
<evidence type="ECO:0000256" key="1">
    <source>
        <dbReference type="ARBA" id="ARBA00023015"/>
    </source>
</evidence>
<reference evidence="6 7" key="1">
    <citation type="journal article" date="2016" name="Genome Announc.">
        <title>Draft Genome Sequence of Planomonospora sphaerica JCM9374, a Rare Actinomycete.</title>
        <authorList>
            <person name="Dohra H."/>
            <person name="Suzuki T."/>
            <person name="Inoue Y."/>
            <person name="Kodani S."/>
        </authorList>
    </citation>
    <scope>NUCLEOTIDE SEQUENCE [LARGE SCALE GENOMIC DNA]</scope>
    <source>
        <strain evidence="6 7">JCM 9374</strain>
    </source>
</reference>
<keyword evidence="3" id="KW-0804">Transcription</keyword>
<sequence>MLTEKAAPTTSRQIGRGQKVRSAVLAATLAQLGEDGYAALTVDNVAQRAGVNKTTVYRRWKDRESLVVDAITDRIAVDVPMPDTGSIHSDLGRLARSLVATLTSATGQAIIGTMLVGAAHVPEIAEIRRRFFADRISRTEPVIRRAVQRGELPEDTDPAEFVKTLIAPIYLRLLVTAEPLDEAVADRAARSAIAAARAGALSGPRL</sequence>
<dbReference type="RefSeq" id="WP_197287301.1">
    <property type="nucleotide sequence ID" value="NZ_BDCX01000026.1"/>
</dbReference>
<protein>
    <submittedName>
        <fullName evidence="6">TetR family transcriptional regulator</fullName>
    </submittedName>
</protein>
<reference evidence="7" key="2">
    <citation type="submission" date="2016-04" db="EMBL/GenBank/DDBJ databases">
        <title>Planomonospora sphaerica JCM9374 whole genome shotgun sequence.</title>
        <authorList>
            <person name="Suzuki T."/>
            <person name="Dohra H."/>
            <person name="Kodani S."/>
        </authorList>
    </citation>
    <scope>NUCLEOTIDE SEQUENCE [LARGE SCALE GENOMIC DNA]</scope>
    <source>
        <strain evidence="7">JCM 9374</strain>
    </source>
</reference>
<dbReference type="InterPro" id="IPR009057">
    <property type="entry name" value="Homeodomain-like_sf"/>
</dbReference>
<evidence type="ECO:0000313" key="7">
    <source>
        <dbReference type="Proteomes" id="UP000077701"/>
    </source>
</evidence>
<organism evidence="6 7">
    <name type="scientific">Planomonospora sphaerica</name>
    <dbReference type="NCBI Taxonomy" id="161355"/>
    <lineage>
        <taxon>Bacteria</taxon>
        <taxon>Bacillati</taxon>
        <taxon>Actinomycetota</taxon>
        <taxon>Actinomycetes</taxon>
        <taxon>Streptosporangiales</taxon>
        <taxon>Streptosporangiaceae</taxon>
        <taxon>Planomonospora</taxon>
    </lineage>
</organism>
<evidence type="ECO:0000259" key="5">
    <source>
        <dbReference type="PROSITE" id="PS50977"/>
    </source>
</evidence>
<dbReference type="GO" id="GO:0003700">
    <property type="term" value="F:DNA-binding transcription factor activity"/>
    <property type="evidence" value="ECO:0007669"/>
    <property type="project" value="TreeGrafter"/>
</dbReference>
<proteinExistence type="predicted"/>
<dbReference type="InterPro" id="IPR001647">
    <property type="entry name" value="HTH_TetR"/>
</dbReference>
<dbReference type="Gene3D" id="1.10.10.60">
    <property type="entry name" value="Homeodomain-like"/>
    <property type="match status" value="1"/>
</dbReference>
<dbReference type="Pfam" id="PF16859">
    <property type="entry name" value="TetR_C_11"/>
    <property type="match status" value="1"/>
</dbReference>
<name>A0A171DQH4_9ACTN</name>
<evidence type="ECO:0000256" key="3">
    <source>
        <dbReference type="ARBA" id="ARBA00023163"/>
    </source>
</evidence>
<evidence type="ECO:0000256" key="4">
    <source>
        <dbReference type="PROSITE-ProRule" id="PRU00335"/>
    </source>
</evidence>
<dbReference type="PANTHER" id="PTHR30055:SF148">
    <property type="entry name" value="TETR-FAMILY TRANSCRIPTIONAL REGULATOR"/>
    <property type="match status" value="1"/>
</dbReference>
<dbReference type="GO" id="GO:0000976">
    <property type="term" value="F:transcription cis-regulatory region binding"/>
    <property type="evidence" value="ECO:0007669"/>
    <property type="project" value="TreeGrafter"/>
</dbReference>
<dbReference type="InterPro" id="IPR036271">
    <property type="entry name" value="Tet_transcr_reg_TetR-rel_C_sf"/>
</dbReference>
<dbReference type="PRINTS" id="PR00455">
    <property type="entry name" value="HTHTETR"/>
</dbReference>
<dbReference type="AlphaFoldDB" id="A0A171DQH4"/>
<feature type="DNA-binding region" description="H-T-H motif" evidence="4">
    <location>
        <begin position="41"/>
        <end position="60"/>
    </location>
</feature>
<dbReference type="PROSITE" id="PS50977">
    <property type="entry name" value="HTH_TETR_2"/>
    <property type="match status" value="1"/>
</dbReference>
<dbReference type="Pfam" id="PF00440">
    <property type="entry name" value="TetR_N"/>
    <property type="match status" value="1"/>
</dbReference>
<comment type="caution">
    <text evidence="6">The sequence shown here is derived from an EMBL/GenBank/DDBJ whole genome shotgun (WGS) entry which is preliminary data.</text>
</comment>
<evidence type="ECO:0000256" key="2">
    <source>
        <dbReference type="ARBA" id="ARBA00023125"/>
    </source>
</evidence>
<keyword evidence="7" id="KW-1185">Reference proteome</keyword>
<dbReference type="SUPFAM" id="SSF46689">
    <property type="entry name" value="Homeodomain-like"/>
    <property type="match status" value="1"/>
</dbReference>
<keyword evidence="1" id="KW-0805">Transcription regulation</keyword>
<dbReference type="PANTHER" id="PTHR30055">
    <property type="entry name" value="HTH-TYPE TRANSCRIPTIONAL REGULATOR RUTR"/>
    <property type="match status" value="1"/>
</dbReference>
<dbReference type="EMBL" id="BDCX01000026">
    <property type="protein sequence ID" value="GAT71318.1"/>
    <property type="molecule type" value="Genomic_DNA"/>
</dbReference>
<dbReference type="Gene3D" id="1.10.357.10">
    <property type="entry name" value="Tetracycline Repressor, domain 2"/>
    <property type="match status" value="1"/>
</dbReference>
<dbReference type="Proteomes" id="UP000077701">
    <property type="component" value="Unassembled WGS sequence"/>
</dbReference>